<dbReference type="EMBL" id="UINC01070924">
    <property type="protein sequence ID" value="SVC05444.1"/>
    <property type="molecule type" value="Genomic_DNA"/>
</dbReference>
<feature type="non-terminal residue" evidence="1">
    <location>
        <position position="49"/>
    </location>
</feature>
<protein>
    <submittedName>
        <fullName evidence="1">Uncharacterized protein</fullName>
    </submittedName>
</protein>
<evidence type="ECO:0000313" key="1">
    <source>
        <dbReference type="EMBL" id="SVC05444.1"/>
    </source>
</evidence>
<accession>A0A382J048</accession>
<organism evidence="1">
    <name type="scientific">marine metagenome</name>
    <dbReference type="NCBI Taxonomy" id="408172"/>
    <lineage>
        <taxon>unclassified sequences</taxon>
        <taxon>metagenomes</taxon>
        <taxon>ecological metagenomes</taxon>
    </lineage>
</organism>
<proteinExistence type="predicted"/>
<gene>
    <name evidence="1" type="ORF">METZ01_LOCUS258298</name>
</gene>
<dbReference type="AlphaFoldDB" id="A0A382J048"/>
<sequence length="49" mass="5775">MGRPSGRSFVVFGTPTIKHVNLKDLWKGNRPQDKRQWRYVYIFGLIVLV</sequence>
<reference evidence="1" key="1">
    <citation type="submission" date="2018-05" db="EMBL/GenBank/DDBJ databases">
        <authorList>
            <person name="Lanie J.A."/>
            <person name="Ng W.-L."/>
            <person name="Kazmierczak K.M."/>
            <person name="Andrzejewski T.M."/>
            <person name="Davidsen T.M."/>
            <person name="Wayne K.J."/>
            <person name="Tettelin H."/>
            <person name="Glass J.I."/>
            <person name="Rusch D."/>
            <person name="Podicherti R."/>
            <person name="Tsui H.-C.T."/>
            <person name="Winkler M.E."/>
        </authorList>
    </citation>
    <scope>NUCLEOTIDE SEQUENCE</scope>
</reference>
<name>A0A382J048_9ZZZZ</name>